<comment type="caution">
    <text evidence="2">The sequence shown here is derived from an EMBL/GenBank/DDBJ whole genome shotgun (WGS) entry which is preliminary data.</text>
</comment>
<dbReference type="InterPro" id="IPR006674">
    <property type="entry name" value="HD_domain"/>
</dbReference>
<reference evidence="2" key="1">
    <citation type="submission" date="2020-09" db="EMBL/GenBank/DDBJ databases">
        <title>A novel bacterium of genus Hazenella, isolated from South China Sea.</title>
        <authorList>
            <person name="Huang H."/>
            <person name="Mo K."/>
            <person name="Hu Y."/>
        </authorList>
    </citation>
    <scope>NUCLEOTIDE SEQUENCE</scope>
    <source>
        <strain evidence="2">IB182357</strain>
    </source>
</reference>
<dbReference type="PANTHER" id="PTHR33594:SF1">
    <property type="entry name" value="HD_PDEASE DOMAIN-CONTAINING PROTEIN"/>
    <property type="match status" value="1"/>
</dbReference>
<evidence type="ECO:0000313" key="3">
    <source>
        <dbReference type="Proteomes" id="UP000661691"/>
    </source>
</evidence>
<dbReference type="Pfam" id="PF01966">
    <property type="entry name" value="HD"/>
    <property type="match status" value="1"/>
</dbReference>
<evidence type="ECO:0000259" key="1">
    <source>
        <dbReference type="SMART" id="SM00471"/>
    </source>
</evidence>
<dbReference type="Proteomes" id="UP000661691">
    <property type="component" value="Unassembled WGS sequence"/>
</dbReference>
<organism evidence="2 3">
    <name type="scientific">Polycladospora coralii</name>
    <dbReference type="NCBI Taxonomy" id="2771432"/>
    <lineage>
        <taxon>Bacteria</taxon>
        <taxon>Bacillati</taxon>
        <taxon>Bacillota</taxon>
        <taxon>Bacilli</taxon>
        <taxon>Bacillales</taxon>
        <taxon>Thermoactinomycetaceae</taxon>
        <taxon>Polycladospora</taxon>
    </lineage>
</organism>
<dbReference type="EMBL" id="JACXAH010000003">
    <property type="protein sequence ID" value="MBD1371433.1"/>
    <property type="molecule type" value="Genomic_DNA"/>
</dbReference>
<dbReference type="RefSeq" id="WP_191141531.1">
    <property type="nucleotide sequence ID" value="NZ_JACXAH010000003.1"/>
</dbReference>
<dbReference type="Gene3D" id="1.10.472.50">
    <property type="entry name" value="HD-domain/PDEase-like"/>
    <property type="match status" value="1"/>
</dbReference>
<proteinExistence type="predicted"/>
<dbReference type="SMART" id="SM00471">
    <property type="entry name" value="HDc"/>
    <property type="match status" value="1"/>
</dbReference>
<feature type="domain" description="HD/PDEase" evidence="1">
    <location>
        <begin position="28"/>
        <end position="143"/>
    </location>
</feature>
<keyword evidence="3" id="KW-1185">Reference proteome</keyword>
<dbReference type="SUPFAM" id="SSF109604">
    <property type="entry name" value="HD-domain/PDEase-like"/>
    <property type="match status" value="1"/>
</dbReference>
<dbReference type="CDD" id="cd00077">
    <property type="entry name" value="HDc"/>
    <property type="match status" value="1"/>
</dbReference>
<protein>
    <submittedName>
        <fullName evidence="2">HD domain-containing protein</fullName>
    </submittedName>
</protein>
<dbReference type="InterPro" id="IPR003607">
    <property type="entry name" value="HD/PDEase_dom"/>
</dbReference>
<gene>
    <name evidence="2" type="ORF">IC620_03570</name>
</gene>
<dbReference type="AlphaFoldDB" id="A0A926NDG4"/>
<dbReference type="PANTHER" id="PTHR33594">
    <property type="entry name" value="SUPERFAMILY HYDROLASE, PUTATIVE (AFU_ORTHOLOGUE AFUA_1G03035)-RELATED"/>
    <property type="match status" value="1"/>
</dbReference>
<sequence>MSVHLNHKQERVISLTEHFLKNELYYDNTGHDWWHISRVTNIAKKIAIIENADVFICIIASLLHDIADEKISGDEEIGLYRVEHWLKKNEVLNGDIAHILEIISTMSYKGGTNKCTMSTLEGKIVQDADRLDAIGAIGISRVMCYSAVKQRPIHHPELTPRTVITLDDYRNSGTAIMHFYEKLLKLKDLMNTDYAKQLAAGRHEVLEKYLEQFLYEWDGIK</sequence>
<name>A0A926NDG4_9BACL</name>
<accession>A0A926NDG4</accession>
<evidence type="ECO:0000313" key="2">
    <source>
        <dbReference type="EMBL" id="MBD1371433.1"/>
    </source>
</evidence>
<dbReference type="Gene3D" id="1.20.58.1910">
    <property type="match status" value="1"/>
</dbReference>